<accession>A0A8T0IS37</accession>
<dbReference type="Proteomes" id="UP000822688">
    <property type="component" value="Chromosome 2"/>
</dbReference>
<proteinExistence type="predicted"/>
<dbReference type="EMBL" id="CM026422">
    <property type="protein sequence ID" value="KAG0585972.1"/>
    <property type="molecule type" value="Genomic_DNA"/>
</dbReference>
<evidence type="ECO:0000313" key="2">
    <source>
        <dbReference type="Proteomes" id="UP000822688"/>
    </source>
</evidence>
<dbReference type="AlphaFoldDB" id="A0A8T0IS37"/>
<keyword evidence="2" id="KW-1185">Reference proteome</keyword>
<organism evidence="1 2">
    <name type="scientific">Ceratodon purpureus</name>
    <name type="common">Fire moss</name>
    <name type="synonym">Dicranum purpureum</name>
    <dbReference type="NCBI Taxonomy" id="3225"/>
    <lineage>
        <taxon>Eukaryota</taxon>
        <taxon>Viridiplantae</taxon>
        <taxon>Streptophyta</taxon>
        <taxon>Embryophyta</taxon>
        <taxon>Bryophyta</taxon>
        <taxon>Bryophytina</taxon>
        <taxon>Bryopsida</taxon>
        <taxon>Dicranidae</taxon>
        <taxon>Pseudoditrichales</taxon>
        <taxon>Ditrichaceae</taxon>
        <taxon>Ceratodon</taxon>
    </lineage>
</organism>
<reference evidence="1" key="1">
    <citation type="submission" date="2020-06" db="EMBL/GenBank/DDBJ databases">
        <title>WGS assembly of Ceratodon purpureus strain R40.</title>
        <authorList>
            <person name="Carey S.B."/>
            <person name="Jenkins J."/>
            <person name="Shu S."/>
            <person name="Lovell J.T."/>
            <person name="Sreedasyam A."/>
            <person name="Maumus F."/>
            <person name="Tiley G.P."/>
            <person name="Fernandez-Pozo N."/>
            <person name="Barry K."/>
            <person name="Chen C."/>
            <person name="Wang M."/>
            <person name="Lipzen A."/>
            <person name="Daum C."/>
            <person name="Saski C.A."/>
            <person name="Payton A.C."/>
            <person name="Mcbreen J.C."/>
            <person name="Conrad R.E."/>
            <person name="Kollar L.M."/>
            <person name="Olsson S."/>
            <person name="Huttunen S."/>
            <person name="Landis J.B."/>
            <person name="Wickett N.J."/>
            <person name="Johnson M.G."/>
            <person name="Rensing S.A."/>
            <person name="Grimwood J."/>
            <person name="Schmutz J."/>
            <person name="Mcdaniel S.F."/>
        </authorList>
    </citation>
    <scope>NUCLEOTIDE SEQUENCE</scope>
    <source>
        <strain evidence="1">R40</strain>
    </source>
</reference>
<name>A0A8T0IS37_CERPU</name>
<comment type="caution">
    <text evidence="1">The sequence shown here is derived from an EMBL/GenBank/DDBJ whole genome shotgun (WGS) entry which is preliminary data.</text>
</comment>
<evidence type="ECO:0000313" key="1">
    <source>
        <dbReference type="EMBL" id="KAG0585972.1"/>
    </source>
</evidence>
<sequence length="109" mass="12625">MYTKTSSQHGRMNLHRTTNLQNYTRDDYCLNCPSNPRTLHQHHTLQFQSSGGLPHDQSNLKFLSIALSHQLCSPKPLSRNGLRNKPRLRRDMAQIYSQFATKINCNSEK</sequence>
<gene>
    <name evidence="1" type="ORF">KC19_2G053300</name>
</gene>
<protein>
    <submittedName>
        <fullName evidence="1">Uncharacterized protein</fullName>
    </submittedName>
</protein>